<dbReference type="PANTHER" id="PTHR11135:SF0">
    <property type="entry name" value="ELONGATOR COMPLEX PROTEIN 3"/>
    <property type="match status" value="1"/>
</dbReference>
<dbReference type="GO" id="GO:0005737">
    <property type="term" value="C:cytoplasm"/>
    <property type="evidence" value="ECO:0007669"/>
    <property type="project" value="TreeGrafter"/>
</dbReference>
<keyword evidence="9" id="KW-1185">Reference proteome</keyword>
<evidence type="ECO:0000256" key="6">
    <source>
        <dbReference type="ARBA" id="ARBA00023014"/>
    </source>
</evidence>
<gene>
    <name evidence="8" type="ordered locus">Ta0528</name>
</gene>
<dbReference type="AlphaFoldDB" id="Q9HKR8"/>
<dbReference type="PIRSF" id="PIRSF004954">
    <property type="entry name" value="Radical_SAM"/>
    <property type="match status" value="1"/>
</dbReference>
<keyword evidence="5" id="KW-0408">Iron</keyword>
<dbReference type="InterPro" id="IPR007197">
    <property type="entry name" value="rSAM"/>
</dbReference>
<dbReference type="Gene3D" id="3.20.20.70">
    <property type="entry name" value="Aldolase class I"/>
    <property type="match status" value="1"/>
</dbReference>
<dbReference type="GO" id="GO:0046872">
    <property type="term" value="F:metal ion binding"/>
    <property type="evidence" value="ECO:0007669"/>
    <property type="project" value="UniProtKB-KW"/>
</dbReference>
<dbReference type="Proteomes" id="UP000001024">
    <property type="component" value="Chromosome"/>
</dbReference>
<organism evidence="8 9">
    <name type="scientific">Thermoplasma acidophilum (strain ATCC 25905 / DSM 1728 / JCM 9062 / NBRC 15155 / AMRC-C165)</name>
    <dbReference type="NCBI Taxonomy" id="273075"/>
    <lineage>
        <taxon>Archaea</taxon>
        <taxon>Methanobacteriati</taxon>
        <taxon>Thermoplasmatota</taxon>
        <taxon>Thermoplasmata</taxon>
        <taxon>Thermoplasmatales</taxon>
        <taxon>Thermoplasmataceae</taxon>
        <taxon>Thermoplasma</taxon>
    </lineage>
</organism>
<dbReference type="SUPFAM" id="SSF102114">
    <property type="entry name" value="Radical SAM enzymes"/>
    <property type="match status" value="1"/>
</dbReference>
<dbReference type="Pfam" id="PF04055">
    <property type="entry name" value="Radical_SAM"/>
    <property type="match status" value="1"/>
</dbReference>
<dbReference type="EnsemblBacteria" id="CAC11668">
    <property type="protein sequence ID" value="CAC11668"/>
    <property type="gene ID" value="CAC11668"/>
</dbReference>
<evidence type="ECO:0000256" key="5">
    <source>
        <dbReference type="ARBA" id="ARBA00023004"/>
    </source>
</evidence>
<dbReference type="GO" id="GO:0002926">
    <property type="term" value="P:tRNA wobble base 5-methoxycarbonylmethyl-2-thiouridinylation"/>
    <property type="evidence" value="ECO:0007669"/>
    <property type="project" value="TreeGrafter"/>
</dbReference>
<dbReference type="STRING" id="273075.gene:9571746"/>
<keyword evidence="3" id="KW-0949">S-adenosyl-L-methionine</keyword>
<evidence type="ECO:0000256" key="2">
    <source>
        <dbReference type="ARBA" id="ARBA00022485"/>
    </source>
</evidence>
<evidence type="ECO:0000256" key="1">
    <source>
        <dbReference type="ARBA" id="ARBA00001966"/>
    </source>
</evidence>
<evidence type="ECO:0000256" key="3">
    <source>
        <dbReference type="ARBA" id="ARBA00022691"/>
    </source>
</evidence>
<keyword evidence="4" id="KW-0479">Metal-binding</keyword>
<dbReference type="RefSeq" id="WP_010900954.1">
    <property type="nucleotide sequence ID" value="NC_002578.1"/>
</dbReference>
<dbReference type="GO" id="GO:0003824">
    <property type="term" value="F:catalytic activity"/>
    <property type="evidence" value="ECO:0007669"/>
    <property type="project" value="InterPro"/>
</dbReference>
<proteinExistence type="predicted"/>
<dbReference type="InParanoid" id="Q9HKR8"/>
<dbReference type="InterPro" id="IPR058240">
    <property type="entry name" value="rSAM_sf"/>
</dbReference>
<feature type="domain" description="Elp3/MiaA/NifB-like radical SAM core" evidence="7">
    <location>
        <begin position="43"/>
        <end position="262"/>
    </location>
</feature>
<dbReference type="InterPro" id="IPR006638">
    <property type="entry name" value="Elp3/MiaA/NifB-like_rSAM"/>
</dbReference>
<protein>
    <recommendedName>
        <fullName evidence="7">Elp3/MiaA/NifB-like radical SAM core domain-containing protein</fullName>
    </recommendedName>
</protein>
<dbReference type="NCBIfam" id="TIGR01210">
    <property type="entry name" value="archaeosine biosynthesis radical SAM protein RaSEA"/>
    <property type="match status" value="1"/>
</dbReference>
<dbReference type="HOGENOM" id="CLU_060488_0_0_2"/>
<dbReference type="KEGG" id="tac:Ta0528"/>
<evidence type="ECO:0000313" key="8">
    <source>
        <dbReference type="EMBL" id="CAC11668.1"/>
    </source>
</evidence>
<keyword evidence="6" id="KW-0411">Iron-sulfur</keyword>
<dbReference type="InterPro" id="IPR005909">
    <property type="entry name" value="RaSEA"/>
</dbReference>
<dbReference type="SFLD" id="SFLDS00029">
    <property type="entry name" value="Radical_SAM"/>
    <property type="match status" value="1"/>
</dbReference>
<dbReference type="PaxDb" id="273075-Ta0528"/>
<dbReference type="InterPro" id="IPR013785">
    <property type="entry name" value="Aldolase_TIM"/>
</dbReference>
<evidence type="ECO:0000259" key="7">
    <source>
        <dbReference type="SMART" id="SM00729"/>
    </source>
</evidence>
<evidence type="ECO:0000256" key="4">
    <source>
        <dbReference type="ARBA" id="ARBA00022723"/>
    </source>
</evidence>
<dbReference type="InterPro" id="IPR039661">
    <property type="entry name" value="ELP3"/>
</dbReference>
<dbReference type="eggNOG" id="arCOG01360">
    <property type="taxonomic scope" value="Archaea"/>
</dbReference>
<dbReference type="GO" id="GO:0051539">
    <property type="term" value="F:4 iron, 4 sulfur cluster binding"/>
    <property type="evidence" value="ECO:0007669"/>
    <property type="project" value="UniProtKB-KW"/>
</dbReference>
<dbReference type="EMBL" id="AL445064">
    <property type="protein sequence ID" value="CAC11668.1"/>
    <property type="molecule type" value="Genomic_DNA"/>
</dbReference>
<comment type="cofactor">
    <cofactor evidence="1">
        <name>[4Fe-4S] cluster</name>
        <dbReference type="ChEBI" id="CHEBI:49883"/>
    </cofactor>
</comment>
<accession>Q9HKR8</accession>
<keyword evidence="2" id="KW-0004">4Fe-4S</keyword>
<dbReference type="OrthoDB" id="105445at2157"/>
<evidence type="ECO:0000313" key="9">
    <source>
        <dbReference type="Proteomes" id="UP000001024"/>
    </source>
</evidence>
<reference evidence="8 9" key="1">
    <citation type="journal article" date="2000" name="Nature">
        <title>The genome sequence of the thermoacidophilic scavenger Thermoplasma acidophilum.</title>
        <authorList>
            <person name="Ruepp A."/>
            <person name="Graml W."/>
            <person name="Santos-Martinez M.L."/>
            <person name="Koretke K.K."/>
            <person name="Volker C."/>
            <person name="Mewes H.W."/>
            <person name="Frishman D."/>
            <person name="Stocker S."/>
            <person name="Lupas A.N."/>
            <person name="Baumeister W."/>
        </authorList>
    </citation>
    <scope>NUCLEOTIDE SEQUENCE [LARGE SCALE GENOMIC DNA]</scope>
    <source>
        <strain evidence="9">ATCC 25905 / DSM 1728 / JCM 9062 / NBRC 15155 / AMRC-C165</strain>
    </source>
</reference>
<dbReference type="SMART" id="SM00729">
    <property type="entry name" value="Elp3"/>
    <property type="match status" value="1"/>
</dbReference>
<sequence>MVNKELALFVRSLMPEGKGRGDPDRPVSMWNELDRLRGYPEKTTVVIFRTRGCSWYKFSSCSMCGYFNDTQDVTEENLYHQIDHVASTMNSDVLKVFTSGSFLDPMEIPDGVRSYFYERIGQKISKLLVESRTEYIRPERLEELRKIGIPVRIAIGLESANDYIIENSINKGSSFKKYMDAASAARKYGMEVRTYLLFKPPFISEKAAIADVLDSIRKVRDVTTDVSINPTNIQKNTLVEYLWKNGLYRPPRLYSLAKVLIEGMKIGPEVISYPTGGNKDRGVHNDTFDDRLLDLIVKSSLNQDVAELEQYMESLDLSEFWSMIEEEDRSMVQVDFERMIKQALSAVPEI</sequence>
<dbReference type="PANTHER" id="PTHR11135">
    <property type="entry name" value="HISTONE ACETYLTRANSFERASE-RELATED"/>
    <property type="match status" value="1"/>
</dbReference>
<name>Q9HKR8_THEAC</name>
<dbReference type="CDD" id="cd01335">
    <property type="entry name" value="Radical_SAM"/>
    <property type="match status" value="1"/>
</dbReference>